<name>A0A194AMG2_PINFU</name>
<dbReference type="AlphaFoldDB" id="A0A194AMG2"/>
<dbReference type="PANTHER" id="PTHR10338:SF108">
    <property type="entry name" value="INTER-ALPHA-TRYPSIN INHIBITOR HEAVY CHAIN H4-LIKE PROTEIN"/>
    <property type="match status" value="1"/>
</dbReference>
<accession>A0A194AMG2</accession>
<feature type="compositionally biased region" description="Low complexity" evidence="1">
    <location>
        <begin position="144"/>
        <end position="154"/>
    </location>
</feature>
<organism evidence="2">
    <name type="scientific">Pinctada fucata</name>
    <name type="common">Akoya pearl oyster</name>
    <name type="synonym">Pinctada imbricata fucata</name>
    <dbReference type="NCBI Taxonomy" id="50426"/>
    <lineage>
        <taxon>Eukaryota</taxon>
        <taxon>Metazoa</taxon>
        <taxon>Spiralia</taxon>
        <taxon>Lophotrochozoa</taxon>
        <taxon>Mollusca</taxon>
        <taxon>Bivalvia</taxon>
        <taxon>Autobranchia</taxon>
        <taxon>Pteriomorphia</taxon>
        <taxon>Pterioida</taxon>
        <taxon>Pterioidea</taxon>
        <taxon>Pteriidae</taxon>
        <taxon>Pinctada</taxon>
    </lineage>
</organism>
<evidence type="ECO:0000256" key="1">
    <source>
        <dbReference type="SAM" id="MobiDB-lite"/>
    </source>
</evidence>
<dbReference type="EMBL" id="GELH01000512">
    <property type="protein sequence ID" value="JAS03760.1"/>
    <property type="molecule type" value="Transcribed_RNA"/>
</dbReference>
<proteinExistence type="predicted"/>
<reference evidence="2" key="1">
    <citation type="submission" date="2016-03" db="EMBL/GenBank/DDBJ databases">
        <authorList>
            <person name="Ploux O."/>
        </authorList>
    </citation>
    <scope>NUCLEOTIDE SEQUENCE</scope>
    <source>
        <tissue evidence="2">Mantle</tissue>
    </source>
</reference>
<feature type="compositionally biased region" description="Polar residues" evidence="1">
    <location>
        <begin position="155"/>
        <end position="164"/>
    </location>
</feature>
<protein>
    <submittedName>
        <fullName evidence="2">Uncharacterized protein</fullName>
    </submittedName>
</protein>
<sequence>MFRNKEAMTGEAEKQKLNDKILQLSLKYKFVTPLTSMVVTMPDELKATPRLVDDDVVATESLPHVSLSSISSAGMSGSSRRVAYFMPPHASGMGGRVFSQMPPQRPSFDLMSLPSFQPMKRNFITPLKTNIKRKILRRPPVKKTTTTTTTTTTTQKPSKSVQQPRRSKKSKFASFLIEIQGLTSPLCMNLDMKPGNFTFMKTLIGDEEILVQAGLTRRRVTPIMRVILTKQTLRQDLSADPTLGDGAQIFAISSNNIKMNVTQSIEGSSGRLQLYTHIPVTAPDDLDGVIGFFKGMRGKIIKQLKKKRKLIAKLKLKKGSKKFKVRAVELKFPAPNMDSCWFLNKGSMKRLKLDLLQFQS</sequence>
<dbReference type="InterPro" id="IPR050934">
    <property type="entry name" value="ITIH"/>
</dbReference>
<dbReference type="PANTHER" id="PTHR10338">
    <property type="entry name" value="INTER-ALPHA-TRYPSIN INHIBITOR HEAVY CHAIN FAMILY MEMBER"/>
    <property type="match status" value="1"/>
</dbReference>
<evidence type="ECO:0000313" key="2">
    <source>
        <dbReference type="EMBL" id="JAS03760.1"/>
    </source>
</evidence>
<dbReference type="EMBL" id="GELH01000511">
    <property type="protein sequence ID" value="JAS03761.1"/>
    <property type="molecule type" value="Transcribed_RNA"/>
</dbReference>
<feature type="region of interest" description="Disordered" evidence="1">
    <location>
        <begin position="139"/>
        <end position="167"/>
    </location>
</feature>